<evidence type="ECO:0000256" key="2">
    <source>
        <dbReference type="SAM" id="Phobius"/>
    </source>
</evidence>
<dbReference type="InterPro" id="IPR011009">
    <property type="entry name" value="Kinase-like_dom_sf"/>
</dbReference>
<evidence type="ECO:0000313" key="4">
    <source>
        <dbReference type="EMBL" id="GFR37606.1"/>
    </source>
</evidence>
<gene>
    <name evidence="4" type="ORF">PRECH8_09020</name>
</gene>
<evidence type="ECO:0000313" key="5">
    <source>
        <dbReference type="Proteomes" id="UP000654993"/>
    </source>
</evidence>
<feature type="domain" description="ABC1 atypical kinase-like" evidence="3">
    <location>
        <begin position="95"/>
        <end position="339"/>
    </location>
</feature>
<evidence type="ECO:0000259" key="3">
    <source>
        <dbReference type="Pfam" id="PF03109"/>
    </source>
</evidence>
<dbReference type="Proteomes" id="UP000654993">
    <property type="component" value="Unassembled WGS sequence"/>
</dbReference>
<comment type="caution">
    <text evidence="4">The sequence shown here is derived from an EMBL/GenBank/DDBJ whole genome shotgun (WGS) entry which is preliminary data.</text>
</comment>
<dbReference type="InterPro" id="IPR050154">
    <property type="entry name" value="UbiB_kinase"/>
</dbReference>
<keyword evidence="5" id="KW-1185">Reference proteome</keyword>
<dbReference type="CDD" id="cd05121">
    <property type="entry name" value="ABC1_ADCK3-like"/>
    <property type="match status" value="1"/>
</dbReference>
<protein>
    <submittedName>
        <fullName evidence="4">ABC transporter</fullName>
    </submittedName>
</protein>
<evidence type="ECO:0000256" key="1">
    <source>
        <dbReference type="ARBA" id="ARBA00009670"/>
    </source>
</evidence>
<keyword evidence="2" id="KW-0812">Transmembrane</keyword>
<dbReference type="AlphaFoldDB" id="A0A916QFK3"/>
<comment type="similarity">
    <text evidence="1">Belongs to the protein kinase superfamily. ADCK protein kinase family.</text>
</comment>
<keyword evidence="2" id="KW-0472">Membrane</keyword>
<reference evidence="4" key="1">
    <citation type="submission" date="2020-08" db="EMBL/GenBank/DDBJ databases">
        <authorList>
            <person name="Uke A."/>
            <person name="Chhe C."/>
            <person name="Baramee S."/>
            <person name="Kosugi A."/>
        </authorList>
    </citation>
    <scope>NUCLEOTIDE SEQUENCE</scope>
    <source>
        <strain evidence="4">DA-C8</strain>
    </source>
</reference>
<feature type="transmembrane region" description="Helical" evidence="2">
    <location>
        <begin position="500"/>
        <end position="522"/>
    </location>
</feature>
<dbReference type="EMBL" id="BMAQ01000006">
    <property type="protein sequence ID" value="GFR37606.1"/>
    <property type="molecule type" value="Genomic_DNA"/>
</dbReference>
<reference evidence="4" key="2">
    <citation type="journal article" date="2021" name="Data Brief">
        <title>Draft genome sequence data of the facultative, thermophilic, xylanolytic bacterium Paenibacillus sp. strain DA-C8.</title>
        <authorList>
            <person name="Chhe C."/>
            <person name="Uke A."/>
            <person name="Baramee S."/>
            <person name="Ungkulpasvich U."/>
            <person name="Tachaapaikoon C."/>
            <person name="Pason P."/>
            <person name="Waeonukul R."/>
            <person name="Ratanakhanokchai K."/>
            <person name="Kosugi A."/>
        </authorList>
    </citation>
    <scope>NUCLEOTIDE SEQUENCE</scope>
    <source>
        <strain evidence="4">DA-C8</strain>
    </source>
</reference>
<proteinExistence type="inferred from homology"/>
<name>A0A916QFK3_9BACL</name>
<dbReference type="Pfam" id="PF03109">
    <property type="entry name" value="ABC1"/>
    <property type="match status" value="1"/>
</dbReference>
<dbReference type="PANTHER" id="PTHR10566:SF113">
    <property type="entry name" value="PROTEIN ACTIVITY OF BC1 COMPLEX KINASE 7, CHLOROPLASTIC"/>
    <property type="match status" value="1"/>
</dbReference>
<dbReference type="Gene3D" id="1.10.510.10">
    <property type="entry name" value="Transferase(Phosphotransferase) domain 1"/>
    <property type="match status" value="1"/>
</dbReference>
<dbReference type="PANTHER" id="PTHR10566">
    <property type="entry name" value="CHAPERONE-ACTIVITY OF BC1 COMPLEX CABC1 -RELATED"/>
    <property type="match status" value="1"/>
</dbReference>
<keyword evidence="2" id="KW-1133">Transmembrane helix</keyword>
<sequence length="559" mass="64538">MLAGRRLRRINRYRKIAMALVSNGFGHLVQQLGLFEWMPSLRRELHKERDASSKSLGERLRSILEQLGPTFIKMGQLASTRPDLIPHHIIKELEKLQDDVPPFPYEEAVKIIEQELGEPIDQMFAGFERVPMASASIGQVYRAELHDGTKVAVKVQRPNIEKTIETDLEIIADWVRLAEARLEWARRYRLREIVEELSRALRQEIDYTAEARNGEKFVYQSKSWEHVHVPQIYWDYCTKRVLTTQYYEGIPLSDMAAIDRAGYDRKLIAERLTTTILQQILMEGFFHGDPHPGNILVMDNQDLVLLDFGMVGRLTPSMKKYFSQFVIGLRNQSTKGVIRAITNMGVVPDDVNREQLYADIDELREKYYKVPFSIIRLSVAVQDMFNVAYRHQISVPVELTMLGKALLTLEGVVSMLDPNFSVFDVAEPFGKRLVKEQFSPKRLARSWLEDLPEYVDMIYDIPMSVKQLMTLIRKGQIRIELSAPQADQIMKRLDRISNRLTFSVIILSLSIVMVGIVVGMSLSDSDVFLWRFPVIEIGFIVVLLLFTWLILSIFRSGRF</sequence>
<feature type="transmembrane region" description="Helical" evidence="2">
    <location>
        <begin position="528"/>
        <end position="554"/>
    </location>
</feature>
<dbReference type="RefSeq" id="WP_200965894.1">
    <property type="nucleotide sequence ID" value="NZ_BMAQ01000006.1"/>
</dbReference>
<accession>A0A916QFK3</accession>
<organism evidence="4 5">
    <name type="scientific">Insulibacter thermoxylanivorax</name>
    <dbReference type="NCBI Taxonomy" id="2749268"/>
    <lineage>
        <taxon>Bacteria</taxon>
        <taxon>Bacillati</taxon>
        <taxon>Bacillota</taxon>
        <taxon>Bacilli</taxon>
        <taxon>Bacillales</taxon>
        <taxon>Paenibacillaceae</taxon>
        <taxon>Insulibacter</taxon>
    </lineage>
</organism>
<dbReference type="SUPFAM" id="SSF56112">
    <property type="entry name" value="Protein kinase-like (PK-like)"/>
    <property type="match status" value="1"/>
</dbReference>
<dbReference type="InterPro" id="IPR004147">
    <property type="entry name" value="ABC1_dom"/>
</dbReference>